<feature type="transmembrane region" description="Helical" evidence="1">
    <location>
        <begin position="20"/>
        <end position="43"/>
    </location>
</feature>
<reference evidence="3 4" key="1">
    <citation type="submission" date="2018-12" db="EMBL/GenBank/DDBJ databases">
        <title>Genomic taxonomy of the Vibrionaceae family.</title>
        <authorList>
            <person name="Gomez-Gil B."/>
            <person name="Enciso-Ibarra K."/>
        </authorList>
    </citation>
    <scope>NUCLEOTIDE SEQUENCE [LARGE SCALE GENOMIC DNA]</scope>
    <source>
        <strain evidence="3 4">CAIM 594</strain>
    </source>
</reference>
<dbReference type="AlphaFoldDB" id="A0A3R9EZ41"/>
<dbReference type="RefSeq" id="WP_125323506.1">
    <property type="nucleotide sequence ID" value="NZ_AP024889.1"/>
</dbReference>
<dbReference type="OrthoDB" id="5690605at2"/>
<keyword evidence="1" id="KW-0472">Membrane</keyword>
<protein>
    <submittedName>
        <fullName evidence="3">Flp family type IVb pilin</fullName>
    </submittedName>
</protein>
<accession>A0A3R9EZ41</accession>
<evidence type="ECO:0000313" key="5">
    <source>
        <dbReference type="Proteomes" id="UP000565719"/>
    </source>
</evidence>
<evidence type="ECO:0000313" key="2">
    <source>
        <dbReference type="EMBL" id="NOH73442.1"/>
    </source>
</evidence>
<organism evidence="3 4">
    <name type="scientific">Vibrio pectenicida</name>
    <dbReference type="NCBI Taxonomy" id="62763"/>
    <lineage>
        <taxon>Bacteria</taxon>
        <taxon>Pseudomonadati</taxon>
        <taxon>Pseudomonadota</taxon>
        <taxon>Gammaproteobacteria</taxon>
        <taxon>Vibrionales</taxon>
        <taxon>Vibrionaceae</taxon>
        <taxon>Vibrio</taxon>
    </lineage>
</organism>
<evidence type="ECO:0000313" key="4">
    <source>
        <dbReference type="Proteomes" id="UP000269041"/>
    </source>
</evidence>
<keyword evidence="1" id="KW-1133">Transmembrane helix</keyword>
<gene>
    <name evidence="3" type="ORF">EJA03_20175</name>
    <name evidence="2" type="ORF">F0225_19210</name>
</gene>
<dbReference type="Proteomes" id="UP000269041">
    <property type="component" value="Unassembled WGS sequence"/>
</dbReference>
<evidence type="ECO:0000313" key="3">
    <source>
        <dbReference type="EMBL" id="RSD26408.1"/>
    </source>
</evidence>
<dbReference type="Proteomes" id="UP000565719">
    <property type="component" value="Unassembled WGS sequence"/>
</dbReference>
<keyword evidence="4" id="KW-1185">Reference proteome</keyword>
<dbReference type="EMBL" id="VTXC01000107">
    <property type="protein sequence ID" value="NOH73442.1"/>
    <property type="molecule type" value="Genomic_DNA"/>
</dbReference>
<sequence>MFNKFLRNCIELKLKLTDDIRGVTAVEYAIIAVVMSGIILLVFQEGTLKGAMNDAMKNITDNISKAKGTS</sequence>
<proteinExistence type="predicted"/>
<reference evidence="2 5" key="2">
    <citation type="submission" date="2019-09" db="EMBL/GenBank/DDBJ databases">
        <title>Draft genome sequencing and comparative genomics of hatchery-associated Vibrios.</title>
        <authorList>
            <person name="Kehlet-Delgado H."/>
            <person name="Mueller R.S."/>
        </authorList>
    </citation>
    <scope>NUCLEOTIDE SEQUENCE [LARGE SCALE GENOMIC DNA]</scope>
    <source>
        <strain evidence="2 5">99-46-Y</strain>
    </source>
</reference>
<name>A0A3R9EZ41_9VIBR</name>
<evidence type="ECO:0000256" key="1">
    <source>
        <dbReference type="SAM" id="Phobius"/>
    </source>
</evidence>
<dbReference type="EMBL" id="RSFA01000251">
    <property type="protein sequence ID" value="RSD26408.1"/>
    <property type="molecule type" value="Genomic_DNA"/>
</dbReference>
<keyword evidence="1" id="KW-0812">Transmembrane</keyword>
<comment type="caution">
    <text evidence="3">The sequence shown here is derived from an EMBL/GenBank/DDBJ whole genome shotgun (WGS) entry which is preliminary data.</text>
</comment>